<dbReference type="InterPro" id="IPR050833">
    <property type="entry name" value="Poly_Biosynth_Transport"/>
</dbReference>
<feature type="transmembrane region" description="Helical" evidence="6">
    <location>
        <begin position="185"/>
        <end position="207"/>
    </location>
</feature>
<dbReference type="Pfam" id="PF01943">
    <property type="entry name" value="Polysacc_synt"/>
    <property type="match status" value="1"/>
</dbReference>
<comment type="subcellular location">
    <subcellularLocation>
        <location evidence="1">Cell membrane</location>
        <topology evidence="1">Multi-pass membrane protein</topology>
    </subcellularLocation>
</comment>
<feature type="transmembrane region" description="Helical" evidence="6">
    <location>
        <begin position="283"/>
        <end position="304"/>
    </location>
</feature>
<feature type="transmembrane region" description="Helical" evidence="6">
    <location>
        <begin position="352"/>
        <end position="374"/>
    </location>
</feature>
<feature type="transmembrane region" description="Helical" evidence="6">
    <location>
        <begin position="386"/>
        <end position="405"/>
    </location>
</feature>
<dbReference type="Proteomes" id="UP001139179">
    <property type="component" value="Unassembled WGS sequence"/>
</dbReference>
<dbReference type="CDD" id="cd13124">
    <property type="entry name" value="MATE_SpoVB_like"/>
    <property type="match status" value="1"/>
</dbReference>
<feature type="transmembrane region" description="Helical" evidence="6">
    <location>
        <begin position="83"/>
        <end position="106"/>
    </location>
</feature>
<evidence type="ECO:0000313" key="7">
    <source>
        <dbReference type="EMBL" id="MCM3716142.1"/>
    </source>
</evidence>
<feature type="transmembrane region" description="Helical" evidence="6">
    <location>
        <begin position="479"/>
        <end position="499"/>
    </location>
</feature>
<feature type="transmembrane region" description="Helical" evidence="6">
    <location>
        <begin position="446"/>
        <end position="467"/>
    </location>
</feature>
<evidence type="ECO:0000256" key="6">
    <source>
        <dbReference type="SAM" id="Phobius"/>
    </source>
</evidence>
<comment type="caution">
    <text evidence="7">The sequence shown here is derived from an EMBL/GenBank/DDBJ whole genome shotgun (WGS) entry which is preliminary data.</text>
</comment>
<evidence type="ECO:0000256" key="2">
    <source>
        <dbReference type="ARBA" id="ARBA00022475"/>
    </source>
</evidence>
<keyword evidence="3 6" id="KW-0812">Transmembrane</keyword>
<gene>
    <name evidence="7" type="ORF">M3202_19035</name>
</gene>
<keyword evidence="8" id="KW-1185">Reference proteome</keyword>
<feature type="transmembrane region" description="Helical" evidence="6">
    <location>
        <begin position="118"/>
        <end position="139"/>
    </location>
</feature>
<proteinExistence type="predicted"/>
<dbReference type="InterPro" id="IPR024923">
    <property type="entry name" value="PG_synth_SpoVB"/>
</dbReference>
<dbReference type="PANTHER" id="PTHR30250">
    <property type="entry name" value="PST FAMILY PREDICTED COLANIC ACID TRANSPORTER"/>
    <property type="match status" value="1"/>
</dbReference>
<evidence type="ECO:0000313" key="8">
    <source>
        <dbReference type="Proteomes" id="UP001139179"/>
    </source>
</evidence>
<keyword evidence="2" id="KW-1003">Cell membrane</keyword>
<feature type="transmembrane region" description="Helical" evidence="6">
    <location>
        <begin position="40"/>
        <end position="63"/>
    </location>
</feature>
<evidence type="ECO:0000256" key="3">
    <source>
        <dbReference type="ARBA" id="ARBA00022692"/>
    </source>
</evidence>
<feature type="transmembrane region" description="Helical" evidence="6">
    <location>
        <begin position="411"/>
        <end position="434"/>
    </location>
</feature>
<accession>A0A9X2DV76</accession>
<evidence type="ECO:0000256" key="4">
    <source>
        <dbReference type="ARBA" id="ARBA00022989"/>
    </source>
</evidence>
<dbReference type="GO" id="GO:0005886">
    <property type="term" value="C:plasma membrane"/>
    <property type="evidence" value="ECO:0007669"/>
    <property type="project" value="UniProtKB-SubCell"/>
</dbReference>
<evidence type="ECO:0000256" key="5">
    <source>
        <dbReference type="ARBA" id="ARBA00023136"/>
    </source>
</evidence>
<keyword evidence="4 6" id="KW-1133">Transmembrane helix</keyword>
<feature type="transmembrane region" description="Helical" evidence="6">
    <location>
        <begin position="160"/>
        <end position="179"/>
    </location>
</feature>
<dbReference type="PANTHER" id="PTHR30250:SF29">
    <property type="entry name" value="POLYSACCHARIDE BIOSYNTHESIS PROTEIN C-TERMINAL DOMAIN-CONTAINING PROTEIN"/>
    <property type="match status" value="1"/>
</dbReference>
<evidence type="ECO:0000256" key="1">
    <source>
        <dbReference type="ARBA" id="ARBA00004651"/>
    </source>
</evidence>
<sequence>MSRSSFLKGAIWLTIATFISKVLGSAFRIPLQNIAGDEVLGIFTAVYPVYMSVLIITVAGIPLAISKLISTARGEGRTDDIYFIYRTATILGLVFGVVSFALMFTFAETIAMQLGGPLVTYSVMVVSLALIFAPYMAVYRGFFQGFEDMMPTAISQVLEQLVRVLLILVAAVYLTAQAYSIDIVAGGVMIGSAVGVVLALIYLKIIFAKSKLLPKKRAAYNWSQFKRWSKRILIVSLPICFGALTMALLNVVDSLTVPRQLGAMGHTSEEITRLYGIYGRGQALVQVAVVFASALILPLIPAITKALTEQRQADASALMTKATTFTHLTSWPVAAGMTAVTIPMNVVLFGDALGSEVIFVLSISALFTSFTVLSTGMLQGANRERAAAVIVLIFSIVKVVLNLLLVTRLGVLGAAVSTLVTYIFITIVNLFVLYRTISYAWLKRSHVVFAGASLVMAGVLGLLHWFVVNEEWSRGVMALYLTGAIVLGAVIFVGLVLALKGIDRSLLQSLPVVSKFVAKERT</sequence>
<feature type="transmembrane region" description="Helical" evidence="6">
    <location>
        <begin position="232"/>
        <end position="252"/>
    </location>
</feature>
<keyword evidence="5 6" id="KW-0472">Membrane</keyword>
<reference evidence="7" key="1">
    <citation type="submission" date="2022-05" db="EMBL/GenBank/DDBJ databases">
        <title>Comparative Genomics of Spacecraft Associated Microbes.</title>
        <authorList>
            <person name="Tran M.T."/>
            <person name="Wright A."/>
            <person name="Seuylemezian A."/>
            <person name="Eisen J."/>
            <person name="Coil D."/>
        </authorList>
    </citation>
    <scope>NUCLEOTIDE SEQUENCE</scope>
    <source>
        <strain evidence="7">214.1.1</strain>
    </source>
</reference>
<dbReference type="AlphaFoldDB" id="A0A9X2DV76"/>
<organism evidence="7 8">
    <name type="scientific">Halalkalibacter oceani</name>
    <dbReference type="NCBI Taxonomy" id="1653776"/>
    <lineage>
        <taxon>Bacteria</taxon>
        <taxon>Bacillati</taxon>
        <taxon>Bacillota</taxon>
        <taxon>Bacilli</taxon>
        <taxon>Bacillales</taxon>
        <taxon>Bacillaceae</taxon>
        <taxon>Halalkalibacter</taxon>
    </lineage>
</organism>
<dbReference type="EMBL" id="JAMBOL010000029">
    <property type="protein sequence ID" value="MCM3716142.1"/>
    <property type="molecule type" value="Genomic_DNA"/>
</dbReference>
<dbReference type="RefSeq" id="WP_251224819.1">
    <property type="nucleotide sequence ID" value="NZ_JAMBOL010000029.1"/>
</dbReference>
<feature type="transmembrane region" description="Helical" evidence="6">
    <location>
        <begin position="325"/>
        <end position="346"/>
    </location>
</feature>
<name>A0A9X2DV76_9BACI</name>
<protein>
    <submittedName>
        <fullName evidence="7">Polysaccharide biosynthesis protein</fullName>
    </submittedName>
</protein>
<dbReference type="InterPro" id="IPR002797">
    <property type="entry name" value="Polysacc_synth"/>
</dbReference>
<dbReference type="PIRSF" id="PIRSF038958">
    <property type="entry name" value="PG_synth_SpoVB"/>
    <property type="match status" value="1"/>
</dbReference>